<evidence type="ECO:0000256" key="6">
    <source>
        <dbReference type="ARBA" id="ARBA00023136"/>
    </source>
</evidence>
<feature type="domain" description="ABC transmembrane type-1" evidence="8">
    <location>
        <begin position="84"/>
        <end position="239"/>
    </location>
</feature>
<accession>A0ABW5UX66</accession>
<reference evidence="10" key="1">
    <citation type="journal article" date="2019" name="Int. J. Syst. Evol. Microbiol.">
        <title>The Global Catalogue of Microorganisms (GCM) 10K type strain sequencing project: providing services to taxonomists for standard genome sequencing and annotation.</title>
        <authorList>
            <consortium name="The Broad Institute Genomics Platform"/>
            <consortium name="The Broad Institute Genome Sequencing Center for Infectious Disease"/>
            <person name="Wu L."/>
            <person name="Ma J."/>
        </authorList>
    </citation>
    <scope>NUCLEOTIDE SEQUENCE [LARGE SCALE GENOMIC DNA]</scope>
    <source>
        <strain evidence="10">TISTR 1514</strain>
    </source>
</reference>
<keyword evidence="10" id="KW-1185">Reference proteome</keyword>
<protein>
    <submittedName>
        <fullName evidence="9">ABC transporter permease</fullName>
    </submittedName>
</protein>
<sequence>MTAIISARPRAAALRQRVVRDPLLIGAIAVFAVVIAWSFWPSVFASGNPTAIDADAMLLPPSAEHPFGTDQVGRDQFTRVVYGTSLSMLATLVAVLVGLTIGSVIGLLAGYFRGVFDAIVMRIIDVVISVPSLLLSLIIVTAIGFGTVNVAIAVGLASSASFARIMRAEVIKVASSTYVEASWVYGGGVFRRLFRHVFPNSIAPVLSLAALEFGTAILAVSALSFLGFGATPPTPEWGA</sequence>
<keyword evidence="6 7" id="KW-0472">Membrane</keyword>
<keyword evidence="4 7" id="KW-0812">Transmembrane</keyword>
<dbReference type="CDD" id="cd06261">
    <property type="entry name" value="TM_PBP2"/>
    <property type="match status" value="1"/>
</dbReference>
<evidence type="ECO:0000259" key="8">
    <source>
        <dbReference type="PROSITE" id="PS50928"/>
    </source>
</evidence>
<dbReference type="PANTHER" id="PTHR43386">
    <property type="entry name" value="OLIGOPEPTIDE TRANSPORT SYSTEM PERMEASE PROTEIN APPC"/>
    <property type="match status" value="1"/>
</dbReference>
<feature type="non-terminal residue" evidence="9">
    <location>
        <position position="239"/>
    </location>
</feature>
<feature type="transmembrane region" description="Helical" evidence="7">
    <location>
        <begin position="202"/>
        <end position="228"/>
    </location>
</feature>
<comment type="similarity">
    <text evidence="7">Belongs to the binding-protein-dependent transport system permease family.</text>
</comment>
<keyword evidence="2 7" id="KW-0813">Transport</keyword>
<dbReference type="PROSITE" id="PS50928">
    <property type="entry name" value="ABC_TM1"/>
    <property type="match status" value="1"/>
</dbReference>
<evidence type="ECO:0000313" key="9">
    <source>
        <dbReference type="EMBL" id="MFD2758288.1"/>
    </source>
</evidence>
<dbReference type="RefSeq" id="WP_390295659.1">
    <property type="nucleotide sequence ID" value="NZ_JBHUNE010000006.1"/>
</dbReference>
<feature type="transmembrane region" description="Helical" evidence="7">
    <location>
        <begin position="21"/>
        <end position="40"/>
    </location>
</feature>
<evidence type="ECO:0000256" key="5">
    <source>
        <dbReference type="ARBA" id="ARBA00022989"/>
    </source>
</evidence>
<evidence type="ECO:0000256" key="1">
    <source>
        <dbReference type="ARBA" id="ARBA00004651"/>
    </source>
</evidence>
<comment type="subcellular location">
    <subcellularLocation>
        <location evidence="1 7">Cell membrane</location>
        <topology evidence="1 7">Multi-pass membrane protein</topology>
    </subcellularLocation>
</comment>
<comment type="caution">
    <text evidence="9">The sequence shown here is derived from an EMBL/GenBank/DDBJ whole genome shotgun (WGS) entry which is preliminary data.</text>
</comment>
<dbReference type="Pfam" id="PF00528">
    <property type="entry name" value="BPD_transp_1"/>
    <property type="match status" value="1"/>
</dbReference>
<gene>
    <name evidence="9" type="ORF">ACFSW7_07840</name>
</gene>
<feature type="transmembrane region" description="Helical" evidence="7">
    <location>
        <begin position="88"/>
        <end position="112"/>
    </location>
</feature>
<dbReference type="PANTHER" id="PTHR43386:SF1">
    <property type="entry name" value="D,D-DIPEPTIDE TRANSPORT SYSTEM PERMEASE PROTEIN DDPC-RELATED"/>
    <property type="match status" value="1"/>
</dbReference>
<dbReference type="InterPro" id="IPR000515">
    <property type="entry name" value="MetI-like"/>
</dbReference>
<keyword evidence="5 7" id="KW-1133">Transmembrane helix</keyword>
<dbReference type="InterPro" id="IPR035906">
    <property type="entry name" value="MetI-like_sf"/>
</dbReference>
<dbReference type="Proteomes" id="UP001597492">
    <property type="component" value="Unassembled WGS sequence"/>
</dbReference>
<dbReference type="EMBL" id="JBHUNE010000006">
    <property type="protein sequence ID" value="MFD2758288.1"/>
    <property type="molecule type" value="Genomic_DNA"/>
</dbReference>
<keyword evidence="3" id="KW-1003">Cell membrane</keyword>
<proteinExistence type="inferred from homology"/>
<name>A0ABW5UX66_9MICO</name>
<evidence type="ECO:0000256" key="7">
    <source>
        <dbReference type="RuleBase" id="RU363032"/>
    </source>
</evidence>
<evidence type="ECO:0000313" key="10">
    <source>
        <dbReference type="Proteomes" id="UP001597492"/>
    </source>
</evidence>
<feature type="transmembrane region" description="Helical" evidence="7">
    <location>
        <begin position="133"/>
        <end position="158"/>
    </location>
</feature>
<evidence type="ECO:0000256" key="2">
    <source>
        <dbReference type="ARBA" id="ARBA00022448"/>
    </source>
</evidence>
<dbReference type="Gene3D" id="1.10.3720.10">
    <property type="entry name" value="MetI-like"/>
    <property type="match status" value="1"/>
</dbReference>
<evidence type="ECO:0000256" key="3">
    <source>
        <dbReference type="ARBA" id="ARBA00022475"/>
    </source>
</evidence>
<organism evidence="9 10">
    <name type="scientific">Gulosibacter faecalis</name>
    <dbReference type="NCBI Taxonomy" id="272240"/>
    <lineage>
        <taxon>Bacteria</taxon>
        <taxon>Bacillati</taxon>
        <taxon>Actinomycetota</taxon>
        <taxon>Actinomycetes</taxon>
        <taxon>Micrococcales</taxon>
        <taxon>Microbacteriaceae</taxon>
        <taxon>Gulosibacter</taxon>
    </lineage>
</organism>
<evidence type="ECO:0000256" key="4">
    <source>
        <dbReference type="ARBA" id="ARBA00022692"/>
    </source>
</evidence>
<dbReference type="SUPFAM" id="SSF161098">
    <property type="entry name" value="MetI-like"/>
    <property type="match status" value="1"/>
</dbReference>
<dbReference type="InterPro" id="IPR050366">
    <property type="entry name" value="BP-dependent_transpt_permease"/>
</dbReference>